<dbReference type="OrthoDB" id="3918641at2759"/>
<protein>
    <submittedName>
        <fullName evidence="2">Uncharacterized protein</fullName>
    </submittedName>
</protein>
<feature type="compositionally biased region" description="Basic and acidic residues" evidence="1">
    <location>
        <begin position="296"/>
        <end position="305"/>
    </location>
</feature>
<gene>
    <name evidence="2" type="ORF">B0A50_02208</name>
</gene>
<dbReference type="EMBL" id="NAJL01000008">
    <property type="protein sequence ID" value="TKA31363.1"/>
    <property type="molecule type" value="Genomic_DNA"/>
</dbReference>
<proteinExistence type="predicted"/>
<feature type="compositionally biased region" description="Low complexity" evidence="1">
    <location>
        <begin position="101"/>
        <end position="114"/>
    </location>
</feature>
<dbReference type="AlphaFoldDB" id="A0A4U0U7X7"/>
<feature type="region of interest" description="Disordered" evidence="1">
    <location>
        <begin position="186"/>
        <end position="238"/>
    </location>
</feature>
<dbReference type="Proteomes" id="UP000308549">
    <property type="component" value="Unassembled WGS sequence"/>
</dbReference>
<feature type="region of interest" description="Disordered" evidence="1">
    <location>
        <begin position="85"/>
        <end position="172"/>
    </location>
</feature>
<sequence length="500" mass="56423">MCVIERQAYRHPEGGQQLVEFERPCSRATTTHFCDNVVYRKVKRVSLVERKLVKGKGDDFIFTEGSDGKERVYRDVTGLTARRSAQGVRHNAINAERRASVEPLSSASSQSAYSPNEVKPAAPSPPHNGADIPTLERQRRPRFGVNEEGRSVIPGGTAIYDRPPSMDLPRAMKNERPSLAGILERESRSYRSANAPAAEDLPTPKIPQRHSEIRVKIETAPSPTNPPTAFSLGSDRLPKPRYRKEASARDVPLNRFCSERGAHAQDWVDDNTEASLEQGRDKTWSQLDRIYRCRSSRQESVESTRSHRPAAVDAFEGRRAAASREKQLEAEQTQMARERTTAASREQRSGQYDSTSGREAPFSRMPFRPAGVSRCAPYISSPQSRSSEADSTRRRGVTIHQYCYPSTSSADSIATRGVDVIAREQARNQDTRRAERAQQASQRLSQAIGERLFESRTDDIDFDWVHGEDNNEGNYDRKAFWSDVRRLKLSSDFDQNSRYF</sequence>
<accession>A0A4U0U7X7</accession>
<keyword evidence="3" id="KW-1185">Reference proteome</keyword>
<organism evidence="2 3">
    <name type="scientific">Salinomyces thailandicus</name>
    <dbReference type="NCBI Taxonomy" id="706561"/>
    <lineage>
        <taxon>Eukaryota</taxon>
        <taxon>Fungi</taxon>
        <taxon>Dikarya</taxon>
        <taxon>Ascomycota</taxon>
        <taxon>Pezizomycotina</taxon>
        <taxon>Dothideomycetes</taxon>
        <taxon>Dothideomycetidae</taxon>
        <taxon>Mycosphaerellales</taxon>
        <taxon>Teratosphaeriaceae</taxon>
        <taxon>Salinomyces</taxon>
    </lineage>
</organism>
<evidence type="ECO:0000313" key="2">
    <source>
        <dbReference type="EMBL" id="TKA31363.1"/>
    </source>
</evidence>
<evidence type="ECO:0000256" key="1">
    <source>
        <dbReference type="SAM" id="MobiDB-lite"/>
    </source>
</evidence>
<name>A0A4U0U7X7_9PEZI</name>
<reference evidence="2 3" key="1">
    <citation type="submission" date="2017-03" db="EMBL/GenBank/DDBJ databases">
        <title>Genomes of endolithic fungi from Antarctica.</title>
        <authorList>
            <person name="Coleine C."/>
            <person name="Masonjones S."/>
            <person name="Stajich J.E."/>
        </authorList>
    </citation>
    <scope>NUCLEOTIDE SEQUENCE [LARGE SCALE GENOMIC DNA]</scope>
    <source>
        <strain evidence="2 3">CCFEE 6315</strain>
    </source>
</reference>
<feature type="compositionally biased region" description="Basic and acidic residues" evidence="1">
    <location>
        <begin position="336"/>
        <end position="348"/>
    </location>
</feature>
<feature type="compositionally biased region" description="Basic and acidic residues" evidence="1">
    <location>
        <begin position="315"/>
        <end position="329"/>
    </location>
</feature>
<evidence type="ECO:0000313" key="3">
    <source>
        <dbReference type="Proteomes" id="UP000308549"/>
    </source>
</evidence>
<feature type="region of interest" description="Disordered" evidence="1">
    <location>
        <begin position="295"/>
        <end position="394"/>
    </location>
</feature>
<comment type="caution">
    <text evidence="2">The sequence shown here is derived from an EMBL/GenBank/DDBJ whole genome shotgun (WGS) entry which is preliminary data.</text>
</comment>